<feature type="compositionally biased region" description="Basic residues" evidence="1">
    <location>
        <begin position="101"/>
        <end position="116"/>
    </location>
</feature>
<feature type="compositionally biased region" description="Basic and acidic residues" evidence="1">
    <location>
        <begin position="189"/>
        <end position="206"/>
    </location>
</feature>
<evidence type="ECO:0000313" key="2">
    <source>
        <dbReference type="EMBL" id="PQM44950.1"/>
    </source>
</evidence>
<dbReference type="Proteomes" id="UP000238296">
    <property type="component" value="Unassembled WGS sequence"/>
</dbReference>
<name>A0A2S8BE60_9MYCO</name>
<dbReference type="EMBL" id="PPEA01000688">
    <property type="protein sequence ID" value="PQM44950.1"/>
    <property type="molecule type" value="Genomic_DNA"/>
</dbReference>
<evidence type="ECO:0000313" key="3">
    <source>
        <dbReference type="Proteomes" id="UP000238296"/>
    </source>
</evidence>
<feature type="compositionally biased region" description="Basic and acidic residues" evidence="1">
    <location>
        <begin position="76"/>
        <end position="85"/>
    </location>
</feature>
<feature type="compositionally biased region" description="Basic residues" evidence="1">
    <location>
        <begin position="31"/>
        <end position="47"/>
    </location>
</feature>
<sequence>MHGPPATAASRGGVGGAGRRRAGAGSLGRQPHWRIHRHCHQRLRRPAARPAGAAGRLHRKHAEHRRQPDLLPSRLPRTEHGDRHRLLLVAGRRAPGLPQPGRRRVHPGLSRRRQRHAVAADRCRPRSGRAAGGRRPLQDVRRPGGRLRPGRGRRDRRAQAVEPRVSRRRPGLRGHPRQRRQPGWAQQRVDGRQPRGAGSRRDRGLPVRESAARCGAVCRNARRGNISGRPHRIAGARRRPGAGPRAG</sequence>
<feature type="compositionally biased region" description="Basic residues" evidence="1">
    <location>
        <begin position="229"/>
        <end position="240"/>
    </location>
</feature>
<feature type="region of interest" description="Disordered" evidence="1">
    <location>
        <begin position="1"/>
        <end position="247"/>
    </location>
</feature>
<gene>
    <name evidence="2" type="ORF">C1Y40_04895</name>
</gene>
<evidence type="ECO:0000256" key="1">
    <source>
        <dbReference type="SAM" id="MobiDB-lite"/>
    </source>
</evidence>
<organism evidence="2 3">
    <name type="scientific">Mycobacterium talmoniae</name>
    <dbReference type="NCBI Taxonomy" id="1858794"/>
    <lineage>
        <taxon>Bacteria</taxon>
        <taxon>Bacillati</taxon>
        <taxon>Actinomycetota</taxon>
        <taxon>Actinomycetes</taxon>
        <taxon>Mycobacteriales</taxon>
        <taxon>Mycobacteriaceae</taxon>
        <taxon>Mycobacterium</taxon>
    </lineage>
</organism>
<reference evidence="2 3" key="1">
    <citation type="journal article" date="2017" name="Int. J. Syst. Evol. Microbiol.">
        <title>Mycobacterium talmoniae sp. nov., a slowly growing mycobacterium isolated from human respiratory samples.</title>
        <authorList>
            <person name="Davidson R.M."/>
            <person name="DeGroote M.A."/>
            <person name="Marola J.L."/>
            <person name="Buss S."/>
            <person name="Jones V."/>
            <person name="McNeil M.R."/>
            <person name="Freifeld A.G."/>
            <person name="Elaine Epperson L."/>
            <person name="Hasan N.A."/>
            <person name="Jackson M."/>
            <person name="Iwen P.C."/>
            <person name="Salfinger M."/>
            <person name="Strong M."/>
        </authorList>
    </citation>
    <scope>NUCLEOTIDE SEQUENCE [LARGE SCALE GENOMIC DNA]</scope>
    <source>
        <strain evidence="2 3">ATCC BAA-2683</strain>
    </source>
</reference>
<comment type="caution">
    <text evidence="2">The sequence shown here is derived from an EMBL/GenBank/DDBJ whole genome shotgun (WGS) entry which is preliminary data.</text>
</comment>
<feature type="compositionally biased region" description="Basic residues" evidence="1">
    <location>
        <begin position="166"/>
        <end position="180"/>
    </location>
</feature>
<dbReference type="AlphaFoldDB" id="A0A2S8BE60"/>
<proteinExistence type="predicted"/>
<accession>A0A2S8BE60</accession>
<protein>
    <submittedName>
        <fullName evidence="2">Uncharacterized protein</fullName>
    </submittedName>
</protein>
<feature type="compositionally biased region" description="Basic residues" evidence="1">
    <location>
        <begin position="143"/>
        <end position="156"/>
    </location>
</feature>